<dbReference type="InterPro" id="IPR022790">
    <property type="entry name" value="GH26_dom"/>
</dbReference>
<dbReference type="EMBL" id="SNXR01000015">
    <property type="protein sequence ID" value="TDP58285.1"/>
    <property type="molecule type" value="Genomic_DNA"/>
</dbReference>
<feature type="chain" id="PRO_5021030520" evidence="5">
    <location>
        <begin position="25"/>
        <end position="405"/>
    </location>
</feature>
<dbReference type="Pfam" id="PF02156">
    <property type="entry name" value="Glyco_hydro_26"/>
    <property type="match status" value="1"/>
</dbReference>
<dbReference type="PANTHER" id="PTHR40079">
    <property type="entry name" value="MANNAN ENDO-1,4-BETA-MANNOSIDASE E-RELATED"/>
    <property type="match status" value="1"/>
</dbReference>
<name>A0A4R6Q845_9FLAO</name>
<dbReference type="InterPro" id="IPR000805">
    <property type="entry name" value="Glyco_hydro_26"/>
</dbReference>
<evidence type="ECO:0000256" key="2">
    <source>
        <dbReference type="ARBA" id="ARBA00022801"/>
    </source>
</evidence>
<evidence type="ECO:0000256" key="1">
    <source>
        <dbReference type="ARBA" id="ARBA00007754"/>
    </source>
</evidence>
<keyword evidence="2 4" id="KW-0378">Hydrolase</keyword>
<evidence type="ECO:0000313" key="8">
    <source>
        <dbReference type="Proteomes" id="UP000295260"/>
    </source>
</evidence>
<accession>A0A4R6Q845</accession>
<comment type="similarity">
    <text evidence="1 4">Belongs to the glycosyl hydrolase 26 family.</text>
</comment>
<sequence>MKKIFIPILMSAILVLISCSKDNATNDEPDVVTPGIVVDPVTPQNVRSFMVDQNATNETVALFYNLRKLSQTKFAIGHQDAFNAFYGASGNSDIKKTTGNDPALLGSDFMFITDKDNPSNNWFVGQENKIIQDTKDAYSKGMINIFCWHLREPNNENSFYAEDMTDEQKSTAFRSIMPGGAKHDWYKTKLDKVASVVSNLKDANNKLIPIIFRPFHEFDGSWFWWGANYCSPEEYKTVYRFTVDYLKNTKNVHNILYSFSPDNTYTSSAGYLSRYPGDEYVDVLGMDNYGDFNNQGANGSNNANNKLKYLSDLAISKKKIAALTETGYRVTNTTPAIQNWFSTYLYDALTKNNVQMAFVMFWANGNGGYYVPTPSSPNAADFNSFVIKPKSVLQNTLPNMYALPN</sequence>
<evidence type="ECO:0000313" key="7">
    <source>
        <dbReference type="EMBL" id="TDP58285.1"/>
    </source>
</evidence>
<dbReference type="PANTHER" id="PTHR40079:SF4">
    <property type="entry name" value="GH26 DOMAIN-CONTAINING PROTEIN-RELATED"/>
    <property type="match status" value="1"/>
</dbReference>
<evidence type="ECO:0000256" key="5">
    <source>
        <dbReference type="SAM" id="SignalP"/>
    </source>
</evidence>
<dbReference type="OrthoDB" id="9816550at2"/>
<feature type="active site" description="Nucleophile" evidence="4">
    <location>
        <position position="325"/>
    </location>
</feature>
<dbReference type="PROSITE" id="PS51764">
    <property type="entry name" value="GH26"/>
    <property type="match status" value="1"/>
</dbReference>
<keyword evidence="5" id="KW-0732">Signal</keyword>
<feature type="active site" description="Proton donor" evidence="4">
    <location>
        <position position="217"/>
    </location>
</feature>
<dbReference type="RefSeq" id="WP_133533557.1">
    <property type="nucleotide sequence ID" value="NZ_SNXR01000015.1"/>
</dbReference>
<keyword evidence="3 4" id="KW-0326">Glycosidase</keyword>
<evidence type="ECO:0000256" key="4">
    <source>
        <dbReference type="PROSITE-ProRule" id="PRU01100"/>
    </source>
</evidence>
<feature type="domain" description="GH26" evidence="6">
    <location>
        <begin position="57"/>
        <end position="395"/>
    </location>
</feature>
<dbReference type="SUPFAM" id="SSF51445">
    <property type="entry name" value="(Trans)glycosidases"/>
    <property type="match status" value="1"/>
</dbReference>
<gene>
    <name evidence="7" type="ORF">BC748_2322</name>
</gene>
<evidence type="ECO:0000256" key="3">
    <source>
        <dbReference type="ARBA" id="ARBA00023295"/>
    </source>
</evidence>
<dbReference type="Gene3D" id="3.20.20.80">
    <property type="entry name" value="Glycosidases"/>
    <property type="match status" value="1"/>
</dbReference>
<dbReference type="PROSITE" id="PS51257">
    <property type="entry name" value="PROKAR_LIPOPROTEIN"/>
    <property type="match status" value="1"/>
</dbReference>
<dbReference type="GO" id="GO:0006080">
    <property type="term" value="P:substituted mannan metabolic process"/>
    <property type="evidence" value="ECO:0007669"/>
    <property type="project" value="InterPro"/>
</dbReference>
<dbReference type="GO" id="GO:0016985">
    <property type="term" value="F:mannan endo-1,4-beta-mannosidase activity"/>
    <property type="evidence" value="ECO:0007669"/>
    <property type="project" value="InterPro"/>
</dbReference>
<dbReference type="InterPro" id="IPR017853">
    <property type="entry name" value="GH"/>
</dbReference>
<proteinExistence type="inferred from homology"/>
<keyword evidence="8" id="KW-1185">Reference proteome</keyword>
<reference evidence="7 8" key="1">
    <citation type="submission" date="2019-03" db="EMBL/GenBank/DDBJ databases">
        <title>Genomic Encyclopedia of Archaeal and Bacterial Type Strains, Phase II (KMG-II): from individual species to whole genera.</title>
        <authorList>
            <person name="Goeker M."/>
        </authorList>
    </citation>
    <scope>NUCLEOTIDE SEQUENCE [LARGE SCALE GENOMIC DNA]</scope>
    <source>
        <strain evidence="7 8">DSM 25687</strain>
    </source>
</reference>
<dbReference type="AlphaFoldDB" id="A0A4R6Q845"/>
<dbReference type="Proteomes" id="UP000295260">
    <property type="component" value="Unassembled WGS sequence"/>
</dbReference>
<feature type="signal peptide" evidence="5">
    <location>
        <begin position="1"/>
        <end position="24"/>
    </location>
</feature>
<dbReference type="PRINTS" id="PR00739">
    <property type="entry name" value="GLHYDRLASE26"/>
</dbReference>
<comment type="caution">
    <text evidence="7">The sequence shown here is derived from an EMBL/GenBank/DDBJ whole genome shotgun (WGS) entry which is preliminary data.</text>
</comment>
<protein>
    <submittedName>
        <fullName evidence="7">Mannan endo-1,4-beta-mannosidase</fullName>
    </submittedName>
</protein>
<organism evidence="7 8">
    <name type="scientific">Flavobacterium dankookense</name>
    <dbReference type="NCBI Taxonomy" id="706186"/>
    <lineage>
        <taxon>Bacteria</taxon>
        <taxon>Pseudomonadati</taxon>
        <taxon>Bacteroidota</taxon>
        <taxon>Flavobacteriia</taxon>
        <taxon>Flavobacteriales</taxon>
        <taxon>Flavobacteriaceae</taxon>
        <taxon>Flavobacterium</taxon>
    </lineage>
</organism>
<evidence type="ECO:0000259" key="6">
    <source>
        <dbReference type="PROSITE" id="PS51764"/>
    </source>
</evidence>